<evidence type="ECO:0000313" key="13">
    <source>
        <dbReference type="Proteomes" id="UP000522688"/>
    </source>
</evidence>
<dbReference type="AlphaFoldDB" id="A0A7W3JJ11"/>
<evidence type="ECO:0000259" key="8">
    <source>
        <dbReference type="Pfam" id="PF00370"/>
    </source>
</evidence>
<evidence type="ECO:0000256" key="5">
    <source>
        <dbReference type="ARBA" id="ARBA00022840"/>
    </source>
</evidence>
<keyword evidence="4 11" id="KW-0418">Kinase</keyword>
<evidence type="ECO:0000313" key="12">
    <source>
        <dbReference type="Proteomes" id="UP000321154"/>
    </source>
</evidence>
<gene>
    <name evidence="10" type="primary">rhaB</name>
    <name evidence="11" type="ORF">FB463_001987</name>
    <name evidence="10" type="ORF">FFA01_16940</name>
</gene>
<dbReference type="GO" id="GO:0019301">
    <property type="term" value="P:rhamnose catabolic process"/>
    <property type="evidence" value="ECO:0007669"/>
    <property type="project" value="InterPro"/>
</dbReference>
<keyword evidence="6" id="KW-1015">Disulfide bond</keyword>
<evidence type="ECO:0000256" key="4">
    <source>
        <dbReference type="ARBA" id="ARBA00022777"/>
    </source>
</evidence>
<dbReference type="Proteomes" id="UP000522688">
    <property type="component" value="Unassembled WGS sequence"/>
</dbReference>
<evidence type="ECO:0000313" key="10">
    <source>
        <dbReference type="EMBL" id="GEK83385.1"/>
    </source>
</evidence>
<dbReference type="SUPFAM" id="SSF53067">
    <property type="entry name" value="Actin-like ATPase domain"/>
    <property type="match status" value="2"/>
</dbReference>
<dbReference type="RefSeq" id="WP_146854969.1">
    <property type="nucleotide sequence ID" value="NZ_BAAAHR010000008.1"/>
</dbReference>
<dbReference type="EMBL" id="BJUV01000014">
    <property type="protein sequence ID" value="GEK83385.1"/>
    <property type="molecule type" value="Genomic_DNA"/>
</dbReference>
<dbReference type="GO" id="GO:0005829">
    <property type="term" value="C:cytosol"/>
    <property type="evidence" value="ECO:0007669"/>
    <property type="project" value="TreeGrafter"/>
</dbReference>
<proteinExistence type="inferred from homology"/>
<organism evidence="11 13">
    <name type="scientific">Frigoribacterium faeni</name>
    <dbReference type="NCBI Taxonomy" id="145483"/>
    <lineage>
        <taxon>Bacteria</taxon>
        <taxon>Bacillati</taxon>
        <taxon>Actinomycetota</taxon>
        <taxon>Actinomycetes</taxon>
        <taxon>Micrococcales</taxon>
        <taxon>Microbacteriaceae</taxon>
        <taxon>Frigoribacterium</taxon>
    </lineage>
</organism>
<evidence type="ECO:0000256" key="3">
    <source>
        <dbReference type="ARBA" id="ARBA00022741"/>
    </source>
</evidence>
<keyword evidence="5" id="KW-0067">ATP-binding</keyword>
<reference evidence="10 12" key="1">
    <citation type="submission" date="2019-07" db="EMBL/GenBank/DDBJ databases">
        <title>Whole genome shotgun sequence of Frigoribacterium faeni NBRC 103066.</title>
        <authorList>
            <person name="Hosoyama A."/>
            <person name="Uohara A."/>
            <person name="Ohji S."/>
            <person name="Ichikawa N."/>
        </authorList>
    </citation>
    <scope>NUCLEOTIDE SEQUENCE [LARGE SCALE GENOMIC DNA]</scope>
    <source>
        <strain evidence="10 12">NBRC 103066</strain>
    </source>
</reference>
<keyword evidence="7" id="KW-0684">Rhamnose metabolism</keyword>
<evidence type="ECO:0000256" key="1">
    <source>
        <dbReference type="ARBA" id="ARBA00009156"/>
    </source>
</evidence>
<dbReference type="GO" id="GO:0006071">
    <property type="term" value="P:glycerol metabolic process"/>
    <property type="evidence" value="ECO:0007669"/>
    <property type="project" value="TreeGrafter"/>
</dbReference>
<keyword evidence="2 11" id="KW-0808">Transferase</keyword>
<dbReference type="InterPro" id="IPR018485">
    <property type="entry name" value="FGGY_C"/>
</dbReference>
<dbReference type="InterPro" id="IPR013449">
    <property type="entry name" value="Rhamnulokinase"/>
</dbReference>
<feature type="domain" description="Carbohydrate kinase FGGY N-terminal" evidence="8">
    <location>
        <begin position="57"/>
        <end position="253"/>
    </location>
</feature>
<dbReference type="EC" id="2.7.1.5" evidence="11"/>
<keyword evidence="12" id="KW-1185">Reference proteome</keyword>
<dbReference type="Pfam" id="PF02782">
    <property type="entry name" value="FGGY_C"/>
    <property type="match status" value="1"/>
</dbReference>
<evidence type="ECO:0000259" key="9">
    <source>
        <dbReference type="Pfam" id="PF02782"/>
    </source>
</evidence>
<evidence type="ECO:0000313" key="11">
    <source>
        <dbReference type="EMBL" id="MBA8813738.1"/>
    </source>
</evidence>
<dbReference type="OrthoDB" id="9761504at2"/>
<dbReference type="InterPro" id="IPR043129">
    <property type="entry name" value="ATPase_NBD"/>
</dbReference>
<dbReference type="Gene3D" id="3.30.420.40">
    <property type="match status" value="2"/>
</dbReference>
<accession>A0A7W3JJ11</accession>
<sequence length="499" mass="51767">MSGAVAAVDLGATSGRVMLGWADRDGVRLRHVARFANDPVTVPEGGSRGGAGRVGLHWDVLGLWRSVTAGLAAAVRDEPDLVSIGVDSWAVDYALLRDGRLLGTPYHYRDERTAEGVAAVHAAVSPQELFTRAGLQHLPFNTVFQLAADRASGVLDLADRALLVPDLFSWWLTGVAATESTNASTTGLLSPVDRAWDVDLLDRVGLPGGLFASLVEPGTRLGPLLPSVASIIGAGPALGVTAVGSHDTASAVVAVPLAGDDAAYVSSGTWSLVGLELPSPLLTEEARAAGFTNEGGVDGRTRFLKNVSGLWLLSESMRSWDGSGASAAERSSDLAALLAEAAEVTRPVSVFDATDERFSPPGDMPARIEAWCVEHDVEPPRGRAEVVRSILESLAAAYATTLRDAERLSGRTIRTVHVVGGGSQNALLCQLTADRTGCTVLAGPVEATAIGNVLVQARAAGLVDPSSSLEALRALVSASSAPVTYRPRSVASRAAARAS</sequence>
<evidence type="ECO:0000256" key="7">
    <source>
        <dbReference type="ARBA" id="ARBA00023308"/>
    </source>
</evidence>
<dbReference type="CDD" id="cd07771">
    <property type="entry name" value="ASKHA_NBD_FGGY_RhaB-like"/>
    <property type="match status" value="1"/>
</dbReference>
<dbReference type="PANTHER" id="PTHR10196">
    <property type="entry name" value="SUGAR KINASE"/>
    <property type="match status" value="1"/>
</dbReference>
<dbReference type="PANTHER" id="PTHR10196:SF93">
    <property type="entry name" value="L-RHAMNULOKINASE"/>
    <property type="match status" value="1"/>
</dbReference>
<evidence type="ECO:0000256" key="6">
    <source>
        <dbReference type="ARBA" id="ARBA00023157"/>
    </source>
</evidence>
<feature type="domain" description="Carbohydrate kinase FGGY C-terminal" evidence="9">
    <location>
        <begin position="263"/>
        <end position="460"/>
    </location>
</feature>
<dbReference type="EMBL" id="JACGWW010000002">
    <property type="protein sequence ID" value="MBA8813738.1"/>
    <property type="molecule type" value="Genomic_DNA"/>
</dbReference>
<protein>
    <submittedName>
        <fullName evidence="11">Rhamnulokinase</fullName>
        <ecNumber evidence="11">2.7.1.5</ecNumber>
    </submittedName>
</protein>
<name>A0A7W3JJ11_9MICO</name>
<dbReference type="Proteomes" id="UP000321154">
    <property type="component" value="Unassembled WGS sequence"/>
</dbReference>
<reference evidence="11 13" key="2">
    <citation type="submission" date="2020-07" db="EMBL/GenBank/DDBJ databases">
        <title>Sequencing the genomes of 1000 actinobacteria strains.</title>
        <authorList>
            <person name="Klenk H.-P."/>
        </authorList>
    </citation>
    <scope>NUCLEOTIDE SEQUENCE [LARGE SCALE GENOMIC DNA]</scope>
    <source>
        <strain evidence="11 13">DSM 10309</strain>
    </source>
</reference>
<dbReference type="GO" id="GO:0005524">
    <property type="term" value="F:ATP binding"/>
    <property type="evidence" value="ECO:0007669"/>
    <property type="project" value="UniProtKB-KW"/>
</dbReference>
<evidence type="ECO:0000256" key="2">
    <source>
        <dbReference type="ARBA" id="ARBA00022679"/>
    </source>
</evidence>
<dbReference type="InterPro" id="IPR018484">
    <property type="entry name" value="FGGY_N"/>
</dbReference>
<dbReference type="GO" id="GO:0008993">
    <property type="term" value="F:rhamnulokinase activity"/>
    <property type="evidence" value="ECO:0007669"/>
    <property type="project" value="UniProtKB-EC"/>
</dbReference>
<dbReference type="GO" id="GO:0004370">
    <property type="term" value="F:glycerol kinase activity"/>
    <property type="evidence" value="ECO:0007669"/>
    <property type="project" value="TreeGrafter"/>
</dbReference>
<keyword evidence="3" id="KW-0547">Nucleotide-binding</keyword>
<comment type="similarity">
    <text evidence="1">Belongs to the FGGY kinase family.</text>
</comment>
<comment type="caution">
    <text evidence="11">The sequence shown here is derived from an EMBL/GenBank/DDBJ whole genome shotgun (WGS) entry which is preliminary data.</text>
</comment>
<dbReference type="Pfam" id="PF00370">
    <property type="entry name" value="FGGY_N"/>
    <property type="match status" value="1"/>
</dbReference>